<dbReference type="KEGG" id="hlt:I7X12_03680"/>
<feature type="transmembrane region" description="Helical" evidence="1">
    <location>
        <begin position="53"/>
        <end position="73"/>
    </location>
</feature>
<dbReference type="Proteomes" id="UP000595001">
    <property type="component" value="Chromosome"/>
</dbReference>
<proteinExistence type="predicted"/>
<reference evidence="2 3" key="1">
    <citation type="submission" date="2020-12" db="EMBL/GenBank/DDBJ databases">
        <title>Halosimplex halophilum sp. nov. and Halosimplex salinum sp. nov., two new members of the genus Halosimplex.</title>
        <authorList>
            <person name="Cui H.L."/>
        </authorList>
    </citation>
    <scope>NUCLEOTIDE SEQUENCE [LARGE SCALE GENOMIC DNA]</scope>
    <source>
        <strain evidence="2 3">YGH94</strain>
    </source>
</reference>
<feature type="transmembrane region" description="Helical" evidence="1">
    <location>
        <begin position="18"/>
        <end position="41"/>
    </location>
</feature>
<dbReference type="GeneID" id="60587563"/>
<name>A0A7T3KW27_9EURY</name>
<keyword evidence="3" id="KW-1185">Reference proteome</keyword>
<organism evidence="2 3">
    <name type="scientific">Halosimplex litoreum</name>
    <dbReference type="NCBI Taxonomy" id="1198301"/>
    <lineage>
        <taxon>Archaea</taxon>
        <taxon>Methanobacteriati</taxon>
        <taxon>Methanobacteriota</taxon>
        <taxon>Stenosarchaea group</taxon>
        <taxon>Halobacteria</taxon>
        <taxon>Halobacteriales</taxon>
        <taxon>Haloarculaceae</taxon>
        <taxon>Halosimplex</taxon>
    </lineage>
</organism>
<dbReference type="OrthoDB" id="351178at2157"/>
<keyword evidence="1" id="KW-1133">Transmembrane helix</keyword>
<feature type="transmembrane region" description="Helical" evidence="1">
    <location>
        <begin position="173"/>
        <end position="189"/>
    </location>
</feature>
<accession>A0A7T3KW27</accession>
<feature type="transmembrane region" description="Helical" evidence="1">
    <location>
        <begin position="242"/>
        <end position="259"/>
    </location>
</feature>
<feature type="transmembrane region" description="Helical" evidence="1">
    <location>
        <begin position="140"/>
        <end position="161"/>
    </location>
</feature>
<sequence>MTGTPVQLSAALDVLPRWLPTVAVAAGFSLLLIGLFDRLIAGVIGERRTYSRRVGFAAAVSFAASVAGATYVTVVRRDLVLLFALFVFVCGRCVQGAVTARVVQKVLDFVLTDSDGVSDAPLHVRAIDYLTSKLRSKAKIVVAVGIIVSYTTLSIAGVFLVGSGNLAEAIRRLWVGIFFVTLAQLSFDARHFAHRVSWTATLGLVVATAGAFLYNPLGTSGVVSALAPYLESPIPEWTRRPLGAVGFLFGIFFWCVFYVRSFR</sequence>
<keyword evidence="1" id="KW-0472">Membrane</keyword>
<keyword evidence="1" id="KW-0812">Transmembrane</keyword>
<feature type="transmembrane region" description="Helical" evidence="1">
    <location>
        <begin position="79"/>
        <end position="98"/>
    </location>
</feature>
<dbReference type="RefSeq" id="WP_198062526.1">
    <property type="nucleotide sequence ID" value="NZ_CP065856.1"/>
</dbReference>
<gene>
    <name evidence="2" type="ORF">I7X12_03680</name>
</gene>
<evidence type="ECO:0000313" key="3">
    <source>
        <dbReference type="Proteomes" id="UP000595001"/>
    </source>
</evidence>
<feature type="transmembrane region" description="Helical" evidence="1">
    <location>
        <begin position="196"/>
        <end position="214"/>
    </location>
</feature>
<evidence type="ECO:0000256" key="1">
    <source>
        <dbReference type="SAM" id="Phobius"/>
    </source>
</evidence>
<dbReference type="EMBL" id="CP065856">
    <property type="protein sequence ID" value="QPV63744.1"/>
    <property type="molecule type" value="Genomic_DNA"/>
</dbReference>
<protein>
    <submittedName>
        <fullName evidence="2">Uncharacterized protein</fullName>
    </submittedName>
</protein>
<dbReference type="AlphaFoldDB" id="A0A7T3KW27"/>
<evidence type="ECO:0000313" key="2">
    <source>
        <dbReference type="EMBL" id="QPV63744.1"/>
    </source>
</evidence>